<evidence type="ECO:0000313" key="1">
    <source>
        <dbReference type="EMBL" id="MBV7276552.1"/>
    </source>
</evidence>
<keyword evidence="2" id="KW-1185">Reference proteome</keyword>
<dbReference type="EMBL" id="JAEEGC010000187">
    <property type="protein sequence ID" value="MBV7276552.1"/>
    <property type="molecule type" value="Genomic_DNA"/>
</dbReference>
<comment type="caution">
    <text evidence="1">The sequence shown here is derived from an EMBL/GenBank/DDBJ whole genome shotgun (WGS) entry which is preliminary data.</text>
</comment>
<proteinExistence type="predicted"/>
<organism evidence="1 2">
    <name type="scientific">Clostridium thailandense</name>
    <dbReference type="NCBI Taxonomy" id="2794346"/>
    <lineage>
        <taxon>Bacteria</taxon>
        <taxon>Bacillati</taxon>
        <taxon>Bacillota</taxon>
        <taxon>Clostridia</taxon>
        <taxon>Eubacteriales</taxon>
        <taxon>Clostridiaceae</taxon>
        <taxon>Clostridium</taxon>
    </lineage>
</organism>
<protein>
    <submittedName>
        <fullName evidence="1">Uncharacterized protein</fullName>
    </submittedName>
</protein>
<dbReference type="Proteomes" id="UP000694308">
    <property type="component" value="Unassembled WGS sequence"/>
</dbReference>
<sequence length="316" mass="37138">MTDLQQFTTKFFDTLGAAIVEVDYALIQVLVPDEYTDIFRKTELKLCFDYEVYLENQEYELVTFGSFILDKILDLSFKLSNTCIRYAIAENLTVHDAEMKILNFLNLDRANIKIVQETKLINYLTKYSFKVSYVSDNTVEEFENIVVDMNSNSISQDFCNNLDSIFYETRPLYDFPLNCNIDFLQGFKAALKELDIIKTSKLDKLSNNLALSKETERINLYYASLKEEAEKRMSRKNLSEEKINEYKHKIEIYNLENNRQLTEIVEKYKVKSEIHLENAVIYAVPVICFTYKMVEKNTSDEEFKCFYNAALKKFNN</sequence>
<reference evidence="1" key="1">
    <citation type="submission" date="2020-12" db="EMBL/GenBank/DDBJ databases">
        <title>Clostridium thailandense sp. nov., a novel acetogenic bacterium isolated from peat land soil in Thailand.</title>
        <authorList>
            <person name="Chaikitkaew S."/>
            <person name="Birkeland N.K."/>
        </authorList>
    </citation>
    <scope>NUCLEOTIDE SEQUENCE</scope>
    <source>
        <strain evidence="1">PL3</strain>
    </source>
</reference>
<gene>
    <name evidence="1" type="ORF">I6U48_27130</name>
</gene>
<evidence type="ECO:0000313" key="2">
    <source>
        <dbReference type="Proteomes" id="UP000694308"/>
    </source>
</evidence>
<accession>A0A949TWD0</accession>
<dbReference type="AlphaFoldDB" id="A0A949TWD0"/>
<dbReference type="RefSeq" id="WP_218323634.1">
    <property type="nucleotide sequence ID" value="NZ_JAEEGC010000187.1"/>
</dbReference>
<name>A0A949TWD0_9CLOT</name>